<evidence type="ECO:0008006" key="5">
    <source>
        <dbReference type="Google" id="ProtNLM"/>
    </source>
</evidence>
<dbReference type="InterPro" id="IPR051057">
    <property type="entry name" value="PI-PLC_domain"/>
</dbReference>
<feature type="compositionally biased region" description="Low complexity" evidence="1">
    <location>
        <begin position="147"/>
        <end position="161"/>
    </location>
</feature>
<dbReference type="Pfam" id="PF26146">
    <property type="entry name" value="PI-PLC_X"/>
    <property type="match status" value="1"/>
</dbReference>
<dbReference type="SUPFAM" id="SSF51695">
    <property type="entry name" value="PLC-like phosphodiesterases"/>
    <property type="match status" value="1"/>
</dbReference>
<comment type="caution">
    <text evidence="3">The sequence shown here is derived from an EMBL/GenBank/DDBJ whole genome shotgun (WGS) entry which is preliminary data.</text>
</comment>
<proteinExistence type="predicted"/>
<feature type="region of interest" description="Disordered" evidence="1">
    <location>
        <begin position="82"/>
        <end position="111"/>
    </location>
</feature>
<gene>
    <name evidence="3" type="ORF">QM012_007229</name>
</gene>
<accession>A0ABR0TN52</accession>
<dbReference type="PANTHER" id="PTHR13593">
    <property type="match status" value="1"/>
</dbReference>
<feature type="region of interest" description="Disordered" evidence="1">
    <location>
        <begin position="147"/>
        <end position="168"/>
    </location>
</feature>
<organism evidence="3 4">
    <name type="scientific">Aureobasidium pullulans</name>
    <name type="common">Black yeast</name>
    <name type="synonym">Pullularia pullulans</name>
    <dbReference type="NCBI Taxonomy" id="5580"/>
    <lineage>
        <taxon>Eukaryota</taxon>
        <taxon>Fungi</taxon>
        <taxon>Dikarya</taxon>
        <taxon>Ascomycota</taxon>
        <taxon>Pezizomycotina</taxon>
        <taxon>Dothideomycetes</taxon>
        <taxon>Dothideomycetidae</taxon>
        <taxon>Dothideales</taxon>
        <taxon>Saccotheciaceae</taxon>
        <taxon>Aureobasidium</taxon>
    </lineage>
</organism>
<reference evidence="3 4" key="1">
    <citation type="submission" date="2023-11" db="EMBL/GenBank/DDBJ databases">
        <title>Draft genome sequence and annotation of the polyextremotolerant black yeast-like fungus Aureobasidium pullulans NRRL 62042.</title>
        <authorList>
            <person name="Dielentheis-Frenken M.R.E."/>
            <person name="Wibberg D."/>
            <person name="Blank L.M."/>
            <person name="Tiso T."/>
        </authorList>
    </citation>
    <scope>NUCLEOTIDE SEQUENCE [LARGE SCALE GENOMIC DNA]</scope>
    <source>
        <strain evidence="3 4">NRRL 62042</strain>
    </source>
</reference>
<dbReference type="Proteomes" id="UP001341245">
    <property type="component" value="Unassembled WGS sequence"/>
</dbReference>
<keyword evidence="2" id="KW-0732">Signal</keyword>
<dbReference type="PANTHER" id="PTHR13593:SF140">
    <property type="entry name" value="PLC-LIKE PHOSPHODIESTERASE"/>
    <property type="match status" value="1"/>
</dbReference>
<keyword evidence="4" id="KW-1185">Reference proteome</keyword>
<feature type="chain" id="PRO_5047052325" description="PLC-like phosphodiesterase" evidence="2">
    <location>
        <begin position="21"/>
        <end position="488"/>
    </location>
</feature>
<sequence length="488" mass="51550">MLPRSLWLAALLALSTNAQSSESTTAASDASSASTTATQTGSGSGSSSPSVVTLTGSQVSSAVFTGGKYSYASIGTEQITASTLSSGKTSASSTSRTGSSSGTETATTTSASKGSTSIATLLVGGGGIVTQSIINGTVTLSSHLNSTRTSSAAGTGTSSSAKPTNTTPCNNYPEFCDRKYGNITEVCAHNSAFNKPGNLASNQDRTIPVQLNDGIRMIQGETHYVNGTIYSCHTSCDLLNAGTYLDELNTVGDWVRDHPYDVVTILIVNSDFIEPGNYSEVLLQSNLADYLYVPPYIPMHLDQWPTLSEMILSQKRVVVFMDYNADQTKYPHILDEFTHMWETPFSPTDPAFPCTTQRPPNLNQETARNDLMYLANHNLNTDVSLFGQSILIPNSAALNVTNAAVIEQGSLGFTEQNCTAMWNRPPTWLLVDYYDVGKGSVFEVAAKANGVVYDRSCCGANSTSAGAKVKGSAVALLVALVAALVISM</sequence>
<dbReference type="Gene3D" id="3.20.20.190">
    <property type="entry name" value="Phosphatidylinositol (PI) phosphodiesterase"/>
    <property type="match status" value="1"/>
</dbReference>
<evidence type="ECO:0000256" key="2">
    <source>
        <dbReference type="SAM" id="SignalP"/>
    </source>
</evidence>
<evidence type="ECO:0000313" key="3">
    <source>
        <dbReference type="EMBL" id="KAK6005587.1"/>
    </source>
</evidence>
<protein>
    <recommendedName>
        <fullName evidence="5">PLC-like phosphodiesterase</fullName>
    </recommendedName>
</protein>
<dbReference type="InterPro" id="IPR017946">
    <property type="entry name" value="PLC-like_Pdiesterase_TIM-brl"/>
</dbReference>
<evidence type="ECO:0000313" key="4">
    <source>
        <dbReference type="Proteomes" id="UP001341245"/>
    </source>
</evidence>
<feature type="signal peptide" evidence="2">
    <location>
        <begin position="1"/>
        <end position="20"/>
    </location>
</feature>
<evidence type="ECO:0000256" key="1">
    <source>
        <dbReference type="SAM" id="MobiDB-lite"/>
    </source>
</evidence>
<dbReference type="EMBL" id="JASGXD010000005">
    <property type="protein sequence ID" value="KAK6005587.1"/>
    <property type="molecule type" value="Genomic_DNA"/>
</dbReference>
<feature type="region of interest" description="Disordered" evidence="1">
    <location>
        <begin position="21"/>
        <end position="51"/>
    </location>
</feature>
<name>A0ABR0TN52_AURPU</name>